<dbReference type="SUPFAM" id="SSF52047">
    <property type="entry name" value="RNI-like"/>
    <property type="match status" value="1"/>
</dbReference>
<dbReference type="EMBL" id="BOLY01000001">
    <property type="protein sequence ID" value="GIZ37077.1"/>
    <property type="molecule type" value="Genomic_DNA"/>
</dbReference>
<reference evidence="2 3" key="1">
    <citation type="submission" date="2021-01" db="EMBL/GenBank/DDBJ databases">
        <title>Cercospora kikuchii MAFF 305040 whole genome shotgun sequence.</title>
        <authorList>
            <person name="Kashiwa T."/>
            <person name="Suzuki T."/>
        </authorList>
    </citation>
    <scope>NUCLEOTIDE SEQUENCE [LARGE SCALE GENOMIC DNA]</scope>
    <source>
        <strain evidence="2 3">MAFF 305040</strain>
    </source>
</reference>
<dbReference type="OrthoDB" id="5130616at2759"/>
<proteinExistence type="predicted"/>
<evidence type="ECO:0000259" key="1">
    <source>
        <dbReference type="PROSITE" id="PS50181"/>
    </source>
</evidence>
<dbReference type="PROSITE" id="PS50181">
    <property type="entry name" value="FBOX"/>
    <property type="match status" value="1"/>
</dbReference>
<dbReference type="InterPro" id="IPR032675">
    <property type="entry name" value="LRR_dom_sf"/>
</dbReference>
<dbReference type="Gene3D" id="3.80.10.10">
    <property type="entry name" value="Ribonuclease Inhibitor"/>
    <property type="match status" value="1"/>
</dbReference>
<dbReference type="GeneID" id="68286115"/>
<dbReference type="AlphaFoldDB" id="A0A9P3C5I6"/>
<dbReference type="InterPro" id="IPR001810">
    <property type="entry name" value="F-box_dom"/>
</dbReference>
<evidence type="ECO:0000313" key="2">
    <source>
        <dbReference type="EMBL" id="GIZ37077.1"/>
    </source>
</evidence>
<dbReference type="RefSeq" id="XP_044651564.1">
    <property type="nucleotide sequence ID" value="XM_044795629.1"/>
</dbReference>
<protein>
    <recommendedName>
        <fullName evidence="1">F-box domain-containing protein</fullName>
    </recommendedName>
</protein>
<feature type="domain" description="F-box" evidence="1">
    <location>
        <begin position="18"/>
        <end position="64"/>
    </location>
</feature>
<organism evidence="2 3">
    <name type="scientific">Cercospora kikuchii</name>
    <dbReference type="NCBI Taxonomy" id="84275"/>
    <lineage>
        <taxon>Eukaryota</taxon>
        <taxon>Fungi</taxon>
        <taxon>Dikarya</taxon>
        <taxon>Ascomycota</taxon>
        <taxon>Pezizomycotina</taxon>
        <taxon>Dothideomycetes</taxon>
        <taxon>Dothideomycetidae</taxon>
        <taxon>Mycosphaerellales</taxon>
        <taxon>Mycosphaerellaceae</taxon>
        <taxon>Cercospora</taxon>
    </lineage>
</organism>
<gene>
    <name evidence="2" type="ORF">CKM354_000054000</name>
</gene>
<keyword evidence="3" id="KW-1185">Reference proteome</keyword>
<dbReference type="Proteomes" id="UP000825890">
    <property type="component" value="Unassembled WGS sequence"/>
</dbReference>
<dbReference type="Pfam" id="PF12937">
    <property type="entry name" value="F-box-like"/>
    <property type="match status" value="1"/>
</dbReference>
<comment type="caution">
    <text evidence="2">The sequence shown here is derived from an EMBL/GenBank/DDBJ whole genome shotgun (WGS) entry which is preliminary data.</text>
</comment>
<name>A0A9P3C5I6_9PEZI</name>
<evidence type="ECO:0000313" key="3">
    <source>
        <dbReference type="Proteomes" id="UP000825890"/>
    </source>
</evidence>
<accession>A0A9P3C5I6</accession>
<sequence>MSLPSTTSMPPSSAAKDSLILHSIPPELQDRIVSFIEQPSDLKALCLSCKQFRSVTTPHLYRRVVLDPSATARNAGFFTMGNAGHPHIKDLYLTSLQDADQLEQHVSANRVIRLALYCLPKDSLLGLLAPRQLVLEVETLAAIFTQQRQLHELMPGRVQQAASQLSFRIKPTLEHLRVVHMMYLDTERCLDFYSDLMARSHSGIRHISLCGTRVSHSTTGQWIALNDTVSGDGMLFKKVFNTEHGTASAKPLVLSALRSLRASNLYLARAAETWSKVIPFERLVTIELSRCSNLEKFLLWLGCHFRTHGAQLREFSCSGRSLPYRALEDVLRSFSGLQTFQINDIAGVKSRHLDFASLAAHYSTLKGLELKYALGETIASARPTLDAFDIVELVAHCHGLEELYLDFPPVSVEDIQGRNWGVYGKWIDFIAKLPKLEILHIASWPTAPFPDGVTLPSMYKAVYHTLMADCANAIQEKLDQHRPGLSSQLKLLSFGDAPSKADKAWTANGTEIAMTRLFFIRRPAWLKPSGKKSAMIEMPAREVKYYVPSFDGVSILSGGDHGGIGAIYDALTDRT</sequence>